<name>A0A1J6J7B2_NICAT</name>
<feature type="compositionally biased region" description="Polar residues" evidence="1">
    <location>
        <begin position="169"/>
        <end position="189"/>
    </location>
</feature>
<evidence type="ECO:0000256" key="1">
    <source>
        <dbReference type="SAM" id="MobiDB-lite"/>
    </source>
</evidence>
<gene>
    <name evidence="2" type="ORF">A4A49_09630</name>
</gene>
<evidence type="ECO:0000313" key="3">
    <source>
        <dbReference type="Proteomes" id="UP000187609"/>
    </source>
</evidence>
<comment type="caution">
    <text evidence="2">The sequence shown here is derived from an EMBL/GenBank/DDBJ whole genome shotgun (WGS) entry which is preliminary data.</text>
</comment>
<accession>A0A1J6J7B2</accession>
<protein>
    <submittedName>
        <fullName evidence="2">Uncharacterized protein</fullName>
    </submittedName>
</protein>
<dbReference type="AlphaFoldDB" id="A0A1J6J7B2"/>
<dbReference type="EMBL" id="MJEQ01037183">
    <property type="protein sequence ID" value="OIT08520.1"/>
    <property type="molecule type" value="Genomic_DNA"/>
</dbReference>
<reference evidence="2" key="1">
    <citation type="submission" date="2016-11" db="EMBL/GenBank/DDBJ databases">
        <title>The genome of Nicotiana attenuata.</title>
        <authorList>
            <person name="Xu S."/>
            <person name="Brockmoeller T."/>
            <person name="Gaquerel E."/>
            <person name="Navarro A."/>
            <person name="Kuhl H."/>
            <person name="Gase K."/>
            <person name="Ling Z."/>
            <person name="Zhou W."/>
            <person name="Kreitzer C."/>
            <person name="Stanke M."/>
            <person name="Tang H."/>
            <person name="Lyons E."/>
            <person name="Pandey P."/>
            <person name="Pandey S.P."/>
            <person name="Timmermann B."/>
            <person name="Baldwin I.T."/>
        </authorList>
    </citation>
    <scope>NUCLEOTIDE SEQUENCE [LARGE SCALE GENOMIC DNA]</scope>
    <source>
        <strain evidence="2">UT</strain>
    </source>
</reference>
<dbReference type="Gramene" id="OIT08520">
    <property type="protein sequence ID" value="OIT08520"/>
    <property type="gene ID" value="A4A49_09630"/>
</dbReference>
<feature type="region of interest" description="Disordered" evidence="1">
    <location>
        <begin position="137"/>
        <end position="189"/>
    </location>
</feature>
<organism evidence="2 3">
    <name type="scientific">Nicotiana attenuata</name>
    <name type="common">Coyote tobacco</name>
    <dbReference type="NCBI Taxonomy" id="49451"/>
    <lineage>
        <taxon>Eukaryota</taxon>
        <taxon>Viridiplantae</taxon>
        <taxon>Streptophyta</taxon>
        <taxon>Embryophyta</taxon>
        <taxon>Tracheophyta</taxon>
        <taxon>Spermatophyta</taxon>
        <taxon>Magnoliopsida</taxon>
        <taxon>eudicotyledons</taxon>
        <taxon>Gunneridae</taxon>
        <taxon>Pentapetalae</taxon>
        <taxon>asterids</taxon>
        <taxon>lamiids</taxon>
        <taxon>Solanales</taxon>
        <taxon>Solanaceae</taxon>
        <taxon>Nicotianoideae</taxon>
        <taxon>Nicotianeae</taxon>
        <taxon>Nicotiana</taxon>
    </lineage>
</organism>
<keyword evidence="3" id="KW-1185">Reference proteome</keyword>
<feature type="compositionally biased region" description="Polar residues" evidence="1">
    <location>
        <begin position="137"/>
        <end position="161"/>
    </location>
</feature>
<feature type="region of interest" description="Disordered" evidence="1">
    <location>
        <begin position="218"/>
        <end position="245"/>
    </location>
</feature>
<dbReference type="Proteomes" id="UP000187609">
    <property type="component" value="Unassembled WGS sequence"/>
</dbReference>
<sequence>MQQVVEGTGLSAANENVNNSMVVGQGSDAIKAQHTAADSSVVTVPVAAALARVSQDLRVAKGRAVDGDFRATAVHEERQELEGVNALDSVTDTGAKAVLEQAKNFPKTSADQANAGHASDVQIKLAHRQVTDALNSGAQGVQQSKGGDFTVVNQSNMSPNKKNSRGRTKSNNWTMVNKSPSKKQSPGVQNQIVPSNIIGVSNSFDALVNECEHVTKEAENKEQQMDDDTRSVAGKPALQVVKSSR</sequence>
<feature type="compositionally biased region" description="Basic and acidic residues" evidence="1">
    <location>
        <begin position="218"/>
        <end position="230"/>
    </location>
</feature>
<evidence type="ECO:0000313" key="2">
    <source>
        <dbReference type="EMBL" id="OIT08520.1"/>
    </source>
</evidence>
<proteinExistence type="predicted"/>